<dbReference type="GO" id="GO:0031204">
    <property type="term" value="P:post-translational protein targeting to membrane, translocation"/>
    <property type="evidence" value="ECO:0007669"/>
    <property type="project" value="TreeGrafter"/>
</dbReference>
<gene>
    <name evidence="13" type="ORF">ECRASSUSDP1_LOCUS16507</name>
</gene>
<evidence type="ECO:0000256" key="6">
    <source>
        <dbReference type="ARBA" id="ARBA00022824"/>
    </source>
</evidence>
<comment type="subcellular location">
    <subcellularLocation>
        <location evidence="1">Endoplasmic reticulum membrane</location>
        <topology evidence="1">Multi-pass membrane protein</topology>
    </subcellularLocation>
</comment>
<keyword evidence="6" id="KW-0256">Endoplasmic reticulum</keyword>
<feature type="transmembrane region" description="Helical" evidence="12">
    <location>
        <begin position="138"/>
        <end position="157"/>
    </location>
</feature>
<name>A0AAD1XM13_EUPCR</name>
<evidence type="ECO:0000256" key="4">
    <source>
        <dbReference type="ARBA" id="ARBA00022448"/>
    </source>
</evidence>
<evidence type="ECO:0000256" key="1">
    <source>
        <dbReference type="ARBA" id="ARBA00004477"/>
    </source>
</evidence>
<evidence type="ECO:0000256" key="3">
    <source>
        <dbReference type="ARBA" id="ARBA00021257"/>
    </source>
</evidence>
<keyword evidence="9" id="KW-0811">Translocation</keyword>
<evidence type="ECO:0000256" key="9">
    <source>
        <dbReference type="ARBA" id="ARBA00023010"/>
    </source>
</evidence>
<comment type="similarity">
    <text evidence="2">Belongs to the SEC62 family.</text>
</comment>
<evidence type="ECO:0000256" key="8">
    <source>
        <dbReference type="ARBA" id="ARBA00022989"/>
    </source>
</evidence>
<evidence type="ECO:0000256" key="10">
    <source>
        <dbReference type="ARBA" id="ARBA00023136"/>
    </source>
</evidence>
<dbReference type="AlphaFoldDB" id="A0AAD1XM13"/>
<dbReference type="PANTHER" id="PTHR12443:SF9">
    <property type="entry name" value="TRANSLOCATION PROTEIN SEC62"/>
    <property type="match status" value="1"/>
</dbReference>
<dbReference type="EMBL" id="CAMPGE010016602">
    <property type="protein sequence ID" value="CAI2375147.1"/>
    <property type="molecule type" value="Genomic_DNA"/>
</dbReference>
<evidence type="ECO:0000256" key="12">
    <source>
        <dbReference type="SAM" id="Phobius"/>
    </source>
</evidence>
<keyword evidence="14" id="KW-1185">Reference proteome</keyword>
<feature type="transmembrane region" description="Helical" evidence="12">
    <location>
        <begin position="163"/>
        <end position="182"/>
    </location>
</feature>
<dbReference type="Proteomes" id="UP001295684">
    <property type="component" value="Unassembled WGS sequence"/>
</dbReference>
<keyword evidence="8 12" id="KW-1133">Transmembrane helix</keyword>
<organism evidence="13 14">
    <name type="scientific">Euplotes crassus</name>
    <dbReference type="NCBI Taxonomy" id="5936"/>
    <lineage>
        <taxon>Eukaryota</taxon>
        <taxon>Sar</taxon>
        <taxon>Alveolata</taxon>
        <taxon>Ciliophora</taxon>
        <taxon>Intramacronucleata</taxon>
        <taxon>Spirotrichea</taxon>
        <taxon>Hypotrichia</taxon>
        <taxon>Euplotida</taxon>
        <taxon>Euplotidae</taxon>
        <taxon>Moneuplotes</taxon>
    </lineage>
</organism>
<protein>
    <recommendedName>
        <fullName evidence="3">Translocation protein SEC62</fullName>
    </recommendedName>
</protein>
<evidence type="ECO:0000313" key="13">
    <source>
        <dbReference type="EMBL" id="CAI2375147.1"/>
    </source>
</evidence>
<evidence type="ECO:0000256" key="2">
    <source>
        <dbReference type="ARBA" id="ARBA00010604"/>
    </source>
</evidence>
<reference evidence="13" key="1">
    <citation type="submission" date="2023-07" db="EMBL/GenBank/DDBJ databases">
        <authorList>
            <consortium name="AG Swart"/>
            <person name="Singh M."/>
            <person name="Singh A."/>
            <person name="Seah K."/>
            <person name="Emmerich C."/>
        </authorList>
    </citation>
    <scope>NUCLEOTIDE SEQUENCE</scope>
    <source>
        <strain evidence="13">DP1</strain>
    </source>
</reference>
<comment type="caution">
    <text evidence="13">The sequence shown here is derived from an EMBL/GenBank/DDBJ whole genome shotgun (WGS) entry which is preliminary data.</text>
</comment>
<keyword evidence="7" id="KW-0653">Protein transport</keyword>
<sequence>MAQNKKESAPEYNDDQKDLIKVATLLQKKGLKEKEAVANRQRVYYFRADMFHELVLEHSKHILDILSKHIKLEKLDSIEDSMELGDIFINNGLLKSFDRVKEEPQKYKYPKKLVQAQFPMKEKGFYAFDIFKPQNKTAYLAIGLAVAVIAIILFPLWPYTVKLWIFSFLFYFSAIMLGLIFVRLLIFLLLFLFGIDFWIFPNMLDDDIAILDSFLPLLYVNRRHDGWTVFFFRMFLLLCLGAYCYNESGLPIPLTQTGELFDEIYEWGKGKMIGNETNAIQYTGKGHESLDDILKMTEQYEQEEEEERQRKEQEELEKKEEEMRENEDL</sequence>
<accession>A0AAD1XM13</accession>
<proteinExistence type="inferred from homology"/>
<feature type="compositionally biased region" description="Basic and acidic residues" evidence="11">
    <location>
        <begin position="307"/>
        <end position="322"/>
    </location>
</feature>
<feature type="region of interest" description="Disordered" evidence="11">
    <location>
        <begin position="300"/>
        <end position="329"/>
    </location>
</feature>
<dbReference type="PANTHER" id="PTHR12443">
    <property type="entry name" value="TRANSLOCATION PROTEIN SEC62"/>
    <property type="match status" value="1"/>
</dbReference>
<keyword evidence="5 12" id="KW-0812">Transmembrane</keyword>
<dbReference type="InterPro" id="IPR004728">
    <property type="entry name" value="Sec62"/>
</dbReference>
<evidence type="ECO:0000313" key="14">
    <source>
        <dbReference type="Proteomes" id="UP001295684"/>
    </source>
</evidence>
<feature type="transmembrane region" description="Helical" evidence="12">
    <location>
        <begin position="224"/>
        <end position="245"/>
    </location>
</feature>
<dbReference type="GO" id="GO:0005789">
    <property type="term" value="C:endoplasmic reticulum membrane"/>
    <property type="evidence" value="ECO:0007669"/>
    <property type="project" value="UniProtKB-SubCell"/>
</dbReference>
<evidence type="ECO:0000256" key="7">
    <source>
        <dbReference type="ARBA" id="ARBA00022927"/>
    </source>
</evidence>
<dbReference type="Pfam" id="PF03839">
    <property type="entry name" value="Sec62"/>
    <property type="match status" value="1"/>
</dbReference>
<keyword evidence="10 12" id="KW-0472">Membrane</keyword>
<evidence type="ECO:0000256" key="5">
    <source>
        <dbReference type="ARBA" id="ARBA00022692"/>
    </source>
</evidence>
<keyword evidence="4" id="KW-0813">Transport</keyword>
<evidence type="ECO:0000256" key="11">
    <source>
        <dbReference type="SAM" id="MobiDB-lite"/>
    </source>
</evidence>